<dbReference type="InterPro" id="IPR041373">
    <property type="entry name" value="RT_RNaseH"/>
</dbReference>
<reference evidence="9" key="1">
    <citation type="journal article" date="2022" name="Int. J. Mol. Sci.">
        <title>Draft Genome of Tanacetum Coccineum: Genomic Comparison of Closely Related Tanacetum-Family Plants.</title>
        <authorList>
            <person name="Yamashiro T."/>
            <person name="Shiraishi A."/>
            <person name="Nakayama K."/>
            <person name="Satake H."/>
        </authorList>
    </citation>
    <scope>NUCLEOTIDE SEQUENCE</scope>
</reference>
<dbReference type="Gene3D" id="3.30.70.270">
    <property type="match status" value="2"/>
</dbReference>
<accession>A0ABQ5HNT8</accession>
<dbReference type="GO" id="GO:0003964">
    <property type="term" value="F:RNA-directed DNA polymerase activity"/>
    <property type="evidence" value="ECO:0007669"/>
    <property type="project" value="UniProtKB-KW"/>
</dbReference>
<dbReference type="InterPro" id="IPR000477">
    <property type="entry name" value="RT_dom"/>
</dbReference>
<name>A0ABQ5HNT8_9ASTR</name>
<organism evidence="9 10">
    <name type="scientific">Tanacetum coccineum</name>
    <dbReference type="NCBI Taxonomy" id="301880"/>
    <lineage>
        <taxon>Eukaryota</taxon>
        <taxon>Viridiplantae</taxon>
        <taxon>Streptophyta</taxon>
        <taxon>Embryophyta</taxon>
        <taxon>Tracheophyta</taxon>
        <taxon>Spermatophyta</taxon>
        <taxon>Magnoliopsida</taxon>
        <taxon>eudicotyledons</taxon>
        <taxon>Gunneridae</taxon>
        <taxon>Pentapetalae</taxon>
        <taxon>asterids</taxon>
        <taxon>campanulids</taxon>
        <taxon>Asterales</taxon>
        <taxon>Asteraceae</taxon>
        <taxon>Asteroideae</taxon>
        <taxon>Anthemideae</taxon>
        <taxon>Anthemidinae</taxon>
        <taxon>Tanacetum</taxon>
    </lineage>
</organism>
<dbReference type="InterPro" id="IPR043128">
    <property type="entry name" value="Rev_trsase/Diguanyl_cyclase"/>
</dbReference>
<dbReference type="PANTHER" id="PTHR37984">
    <property type="entry name" value="PROTEIN CBG26694"/>
    <property type="match status" value="1"/>
</dbReference>
<keyword evidence="2" id="KW-0548">Nucleotidyltransferase</keyword>
<keyword evidence="3" id="KW-0540">Nuclease</keyword>
<dbReference type="Pfam" id="PF00078">
    <property type="entry name" value="RVT_1"/>
    <property type="match status" value="1"/>
</dbReference>
<dbReference type="EMBL" id="BQNB010019829">
    <property type="protein sequence ID" value="GJT89488.1"/>
    <property type="molecule type" value="Genomic_DNA"/>
</dbReference>
<evidence type="ECO:0000256" key="4">
    <source>
        <dbReference type="ARBA" id="ARBA00022759"/>
    </source>
</evidence>
<dbReference type="Pfam" id="PF17917">
    <property type="entry name" value="RT_RNaseH"/>
    <property type="match status" value="1"/>
</dbReference>
<keyword evidence="10" id="KW-1185">Reference proteome</keyword>
<evidence type="ECO:0000256" key="2">
    <source>
        <dbReference type="ARBA" id="ARBA00022695"/>
    </source>
</evidence>
<dbReference type="PANTHER" id="PTHR37984:SF5">
    <property type="entry name" value="PROTEIN NYNRIN-LIKE"/>
    <property type="match status" value="1"/>
</dbReference>
<sequence>MGREIRKLEELEDEADSDLLPDARSRPGPADSGDSCESKLESDRIIIGYILELEDSLFTIDLIQFGHECFDVIEGMNWLSKYRAEMVCHEKVVRIPFANGESHVALDLGSTRCFLYRVCFEWQREGAAKQIQENLNLSRDLNVADPSIDKRCMLFGLVIADLHSGYHQLRVHQADIPKTAFRTRYGHFKFRVMPFGLTNAPAVFMDLMKRVCKPYLEKFVIVFIDDILIYSKSKEDHEVHLRLVLELLKKKKLHARFSKCEFWLQEMHFLGDVVNSNGIHVDPSKIEAVTTDVSLQNFSKIAKPLTSLTQNKKKYEWGAEQEEAFQTMKDNLCNAPILTLPNGPDDFVVYYDALNQGFGCALMQRDKVIAYASRQLKKNYTTHDLELGAVVFALKNRRHYLCGTKSVIYTDHKSLQHIFDQKELNMRHRLWIELISDYDYEVCYQPRKANVIVDALSQKERVKPRRLRAMCMTIQSGVKDKILAAQSNASDDIK</sequence>
<evidence type="ECO:0000313" key="9">
    <source>
        <dbReference type="EMBL" id="GJT89488.1"/>
    </source>
</evidence>
<evidence type="ECO:0000259" key="8">
    <source>
        <dbReference type="PROSITE" id="PS50878"/>
    </source>
</evidence>
<dbReference type="PROSITE" id="PS50878">
    <property type="entry name" value="RT_POL"/>
    <property type="match status" value="1"/>
</dbReference>
<feature type="compositionally biased region" description="Acidic residues" evidence="7">
    <location>
        <begin position="10"/>
        <end position="19"/>
    </location>
</feature>
<reference evidence="9" key="2">
    <citation type="submission" date="2022-01" db="EMBL/GenBank/DDBJ databases">
        <authorList>
            <person name="Yamashiro T."/>
            <person name="Shiraishi A."/>
            <person name="Satake H."/>
            <person name="Nakayama K."/>
        </authorList>
    </citation>
    <scope>NUCLEOTIDE SEQUENCE</scope>
</reference>
<dbReference type="SUPFAM" id="SSF56672">
    <property type="entry name" value="DNA/RNA polymerases"/>
    <property type="match status" value="1"/>
</dbReference>
<evidence type="ECO:0000256" key="3">
    <source>
        <dbReference type="ARBA" id="ARBA00022722"/>
    </source>
</evidence>
<protein>
    <submittedName>
        <fullName evidence="9">Reverse transcriptase domain-containing protein</fullName>
    </submittedName>
</protein>
<dbReference type="Gene3D" id="3.10.10.10">
    <property type="entry name" value="HIV Type 1 Reverse Transcriptase, subunit A, domain 1"/>
    <property type="match status" value="1"/>
</dbReference>
<evidence type="ECO:0000256" key="1">
    <source>
        <dbReference type="ARBA" id="ARBA00022679"/>
    </source>
</evidence>
<keyword evidence="1" id="KW-0808">Transferase</keyword>
<proteinExistence type="predicted"/>
<feature type="domain" description="Reverse transcriptase" evidence="8">
    <location>
        <begin position="1"/>
        <end position="274"/>
    </location>
</feature>
<evidence type="ECO:0000256" key="5">
    <source>
        <dbReference type="ARBA" id="ARBA00022801"/>
    </source>
</evidence>
<keyword evidence="6 9" id="KW-0695">RNA-directed DNA polymerase</keyword>
<evidence type="ECO:0000256" key="6">
    <source>
        <dbReference type="ARBA" id="ARBA00022918"/>
    </source>
</evidence>
<comment type="caution">
    <text evidence="9">The sequence shown here is derived from an EMBL/GenBank/DDBJ whole genome shotgun (WGS) entry which is preliminary data.</text>
</comment>
<keyword evidence="5" id="KW-0378">Hydrolase</keyword>
<gene>
    <name evidence="9" type="ORF">Tco_1071205</name>
</gene>
<dbReference type="CDD" id="cd01647">
    <property type="entry name" value="RT_LTR"/>
    <property type="match status" value="1"/>
</dbReference>
<evidence type="ECO:0000313" key="10">
    <source>
        <dbReference type="Proteomes" id="UP001151760"/>
    </source>
</evidence>
<dbReference type="Proteomes" id="UP001151760">
    <property type="component" value="Unassembled WGS sequence"/>
</dbReference>
<dbReference type="Pfam" id="PF08284">
    <property type="entry name" value="RVP_2"/>
    <property type="match status" value="1"/>
</dbReference>
<feature type="region of interest" description="Disordered" evidence="7">
    <location>
        <begin position="1"/>
        <end position="37"/>
    </location>
</feature>
<dbReference type="CDD" id="cd09274">
    <property type="entry name" value="RNase_HI_RT_Ty3"/>
    <property type="match status" value="1"/>
</dbReference>
<evidence type="ECO:0000256" key="7">
    <source>
        <dbReference type="SAM" id="MobiDB-lite"/>
    </source>
</evidence>
<dbReference type="InterPro" id="IPR050951">
    <property type="entry name" value="Retrovirus_Pol_polyprotein"/>
</dbReference>
<keyword evidence="4" id="KW-0255">Endonuclease</keyword>
<dbReference type="InterPro" id="IPR043502">
    <property type="entry name" value="DNA/RNA_pol_sf"/>
</dbReference>